<evidence type="ECO:0000313" key="4">
    <source>
        <dbReference type="Proteomes" id="UP000799444"/>
    </source>
</evidence>
<proteinExistence type="predicted"/>
<organism evidence="3 4">
    <name type="scientific">Polyplosphaeria fusca</name>
    <dbReference type="NCBI Taxonomy" id="682080"/>
    <lineage>
        <taxon>Eukaryota</taxon>
        <taxon>Fungi</taxon>
        <taxon>Dikarya</taxon>
        <taxon>Ascomycota</taxon>
        <taxon>Pezizomycotina</taxon>
        <taxon>Dothideomycetes</taxon>
        <taxon>Pleosporomycetidae</taxon>
        <taxon>Pleosporales</taxon>
        <taxon>Tetraplosphaeriaceae</taxon>
        <taxon>Polyplosphaeria</taxon>
    </lineage>
</organism>
<keyword evidence="2" id="KW-0812">Transmembrane</keyword>
<keyword evidence="4" id="KW-1185">Reference proteome</keyword>
<feature type="region of interest" description="Disordered" evidence="1">
    <location>
        <begin position="234"/>
        <end position="283"/>
    </location>
</feature>
<feature type="compositionally biased region" description="Low complexity" evidence="1">
    <location>
        <begin position="238"/>
        <end position="279"/>
    </location>
</feature>
<evidence type="ECO:0000256" key="1">
    <source>
        <dbReference type="SAM" id="MobiDB-lite"/>
    </source>
</evidence>
<keyword evidence="2" id="KW-0472">Membrane</keyword>
<keyword evidence="2" id="KW-1133">Transmembrane helix</keyword>
<feature type="transmembrane region" description="Helical" evidence="2">
    <location>
        <begin position="111"/>
        <end position="133"/>
    </location>
</feature>
<feature type="transmembrane region" description="Helical" evidence="2">
    <location>
        <begin position="79"/>
        <end position="99"/>
    </location>
</feature>
<accession>A0A9P4UVF7</accession>
<name>A0A9P4UVF7_9PLEO</name>
<gene>
    <name evidence="3" type="ORF">EJ04DRAFT_581512</name>
</gene>
<dbReference type="Proteomes" id="UP000799444">
    <property type="component" value="Unassembled WGS sequence"/>
</dbReference>
<reference evidence="3" key="1">
    <citation type="journal article" date="2020" name="Stud. Mycol.">
        <title>101 Dothideomycetes genomes: a test case for predicting lifestyles and emergence of pathogens.</title>
        <authorList>
            <person name="Haridas S."/>
            <person name="Albert R."/>
            <person name="Binder M."/>
            <person name="Bloem J."/>
            <person name="Labutti K."/>
            <person name="Salamov A."/>
            <person name="Andreopoulos B."/>
            <person name="Baker S."/>
            <person name="Barry K."/>
            <person name="Bills G."/>
            <person name="Bluhm B."/>
            <person name="Cannon C."/>
            <person name="Castanera R."/>
            <person name="Culley D."/>
            <person name="Daum C."/>
            <person name="Ezra D."/>
            <person name="Gonzalez J."/>
            <person name="Henrissat B."/>
            <person name="Kuo A."/>
            <person name="Liang C."/>
            <person name="Lipzen A."/>
            <person name="Lutzoni F."/>
            <person name="Magnuson J."/>
            <person name="Mondo S."/>
            <person name="Nolan M."/>
            <person name="Ohm R."/>
            <person name="Pangilinan J."/>
            <person name="Park H.-J."/>
            <person name="Ramirez L."/>
            <person name="Alfaro M."/>
            <person name="Sun H."/>
            <person name="Tritt A."/>
            <person name="Yoshinaga Y."/>
            <person name="Zwiers L.-H."/>
            <person name="Turgeon B."/>
            <person name="Goodwin S."/>
            <person name="Spatafora J."/>
            <person name="Crous P."/>
            <person name="Grigoriev I."/>
        </authorList>
    </citation>
    <scope>NUCLEOTIDE SEQUENCE</scope>
    <source>
        <strain evidence="3">CBS 125425</strain>
    </source>
</reference>
<dbReference type="AlphaFoldDB" id="A0A9P4UVF7"/>
<sequence>MKAEVTLRTNTSNQAFTLQVRGTQYLARIFKFPTLRLKPTHPPRADREKLTNSMSLSDNGTQGRDAIFCGLLTKETEDLIIEIVTAPFLYPYLLIQFNLKEVFGFSETMSYILAVPLWLLIAFNLATALFWWLNKIKSYLSKCGKTSSHRAQEETVKDTVPGTSIVVKSTPRQVTVTKTTTKLLTGRSPPSLQPQGACHPLPGSSISSSVPPRAVSLPRFASSLPPHLQRRIASVSDRALAPRTPRAATSSLLPSSSVPTFRHTPATPRTATPRPTPRTVHYPDVVVPPDNSPWKKRDFSQFKDSAPVVFDAWLKMGLVDKNGKPTEKFLESEEFARAFRRDTP</sequence>
<protein>
    <submittedName>
        <fullName evidence="3">Uncharacterized protein</fullName>
    </submittedName>
</protein>
<feature type="region of interest" description="Disordered" evidence="1">
    <location>
        <begin position="180"/>
        <end position="212"/>
    </location>
</feature>
<comment type="caution">
    <text evidence="3">The sequence shown here is derived from an EMBL/GenBank/DDBJ whole genome shotgun (WGS) entry which is preliminary data.</text>
</comment>
<evidence type="ECO:0000313" key="3">
    <source>
        <dbReference type="EMBL" id="KAF2728189.1"/>
    </source>
</evidence>
<evidence type="ECO:0000256" key="2">
    <source>
        <dbReference type="SAM" id="Phobius"/>
    </source>
</evidence>
<dbReference type="EMBL" id="ML996291">
    <property type="protein sequence ID" value="KAF2728189.1"/>
    <property type="molecule type" value="Genomic_DNA"/>
</dbReference>